<dbReference type="SUPFAM" id="SSF54909">
    <property type="entry name" value="Dimeric alpha+beta barrel"/>
    <property type="match status" value="1"/>
</dbReference>
<dbReference type="EMBL" id="CP023747">
    <property type="protein sequence ID" value="QEV42743.1"/>
    <property type="molecule type" value="Genomic_DNA"/>
</dbReference>
<dbReference type="KEGG" id="snq:CP978_33125"/>
<protein>
    <submittedName>
        <fullName evidence="2">Antibiotic biosynthesis monooxygenase</fullName>
    </submittedName>
</protein>
<name>A0A0B5DLZ4_9ACTN</name>
<dbReference type="EMBL" id="CP009313">
    <property type="protein sequence ID" value="AJE44249.1"/>
    <property type="molecule type" value="Genomic_DNA"/>
</dbReference>
<dbReference type="RefSeq" id="WP_043447203.1">
    <property type="nucleotide sequence ID" value="NZ_CP009313.1"/>
</dbReference>
<dbReference type="InterPro" id="IPR007138">
    <property type="entry name" value="ABM_dom"/>
</dbReference>
<reference evidence="2 4" key="2">
    <citation type="journal article" date="2016" name="Appl. Microbiol. Biotechnol.">
        <title>Exploiting the genome sequence of Streptomyces nodosus for enhanced antibiotic production.</title>
        <authorList>
            <person name="Sweeney P."/>
            <person name="Murphy C.D."/>
            <person name="Caffrey P."/>
        </authorList>
    </citation>
    <scope>NUCLEOTIDE SEQUENCE [LARGE SCALE GENOMIC DNA]</scope>
    <source>
        <strain evidence="2 4">ATCC 14899</strain>
    </source>
</reference>
<keyword evidence="2" id="KW-0560">Oxidoreductase</keyword>
<dbReference type="Pfam" id="PF03992">
    <property type="entry name" value="ABM"/>
    <property type="match status" value="1"/>
</dbReference>
<reference evidence="3 5" key="3">
    <citation type="submission" date="2017-09" db="EMBL/GenBank/DDBJ databases">
        <title>Streptomyces genome completion.</title>
        <authorList>
            <person name="Lee N."/>
            <person name="Cho B.-K."/>
        </authorList>
    </citation>
    <scope>NUCLEOTIDE SEQUENCE [LARGE SCALE GENOMIC DNA]</scope>
    <source>
        <strain evidence="3 5">ATCC 14899</strain>
    </source>
</reference>
<reference evidence="4" key="1">
    <citation type="submission" date="2014-09" db="EMBL/GenBank/DDBJ databases">
        <title>Sequence of the Streptomyces nodosus genome.</title>
        <authorList>
            <person name="Sweeney P."/>
            <person name="Stephens N."/>
            <person name="Murphy C."/>
            <person name="Caffrey P."/>
        </authorList>
    </citation>
    <scope>NUCLEOTIDE SEQUENCE [LARGE SCALE GENOMIC DNA]</scope>
    <source>
        <strain evidence="4">ATCC 14899</strain>
    </source>
</reference>
<gene>
    <name evidence="3" type="ORF">CP978_33125</name>
    <name evidence="2" type="ORF">SNOD_32890</name>
</gene>
<evidence type="ECO:0000313" key="2">
    <source>
        <dbReference type="EMBL" id="AJE44249.1"/>
    </source>
</evidence>
<dbReference type="InterPro" id="IPR011008">
    <property type="entry name" value="Dimeric_a/b-barrel"/>
</dbReference>
<evidence type="ECO:0000313" key="5">
    <source>
        <dbReference type="Proteomes" id="UP000325763"/>
    </source>
</evidence>
<accession>A0A0B5DLZ4</accession>
<evidence type="ECO:0000313" key="3">
    <source>
        <dbReference type="EMBL" id="QEV42743.1"/>
    </source>
</evidence>
<dbReference type="Proteomes" id="UP000325763">
    <property type="component" value="Chromosome"/>
</dbReference>
<dbReference type="AlphaFoldDB" id="A0A0B5DLZ4"/>
<evidence type="ECO:0000313" key="4">
    <source>
        <dbReference type="Proteomes" id="UP000031526"/>
    </source>
</evidence>
<feature type="domain" description="ABM" evidence="1">
    <location>
        <begin position="19"/>
        <end position="91"/>
    </location>
</feature>
<keyword evidence="4" id="KW-1185">Reference proteome</keyword>
<dbReference type="HOGENOM" id="CLU_127039_1_0_11"/>
<dbReference type="STRING" id="40318.SNOD_32890"/>
<dbReference type="GO" id="GO:0004497">
    <property type="term" value="F:monooxygenase activity"/>
    <property type="evidence" value="ECO:0007669"/>
    <property type="project" value="UniProtKB-KW"/>
</dbReference>
<keyword evidence="2" id="KW-0503">Monooxygenase</keyword>
<dbReference type="OrthoDB" id="9797060at2"/>
<evidence type="ECO:0000259" key="1">
    <source>
        <dbReference type="Pfam" id="PF03992"/>
    </source>
</evidence>
<dbReference type="InterPro" id="IPR052936">
    <property type="entry name" value="Jasmonate_Hydroxylase-like"/>
</dbReference>
<dbReference type="PANTHER" id="PTHR37811">
    <property type="entry name" value="BLL5343 PROTEIN"/>
    <property type="match status" value="1"/>
</dbReference>
<organism evidence="2 4">
    <name type="scientific">Streptomyces nodosus</name>
    <dbReference type="NCBI Taxonomy" id="40318"/>
    <lineage>
        <taxon>Bacteria</taxon>
        <taxon>Bacillati</taxon>
        <taxon>Actinomycetota</taxon>
        <taxon>Actinomycetes</taxon>
        <taxon>Kitasatosporales</taxon>
        <taxon>Streptomycetaceae</taxon>
        <taxon>Streptomyces</taxon>
    </lineage>
</organism>
<dbReference type="PANTHER" id="PTHR37811:SF2">
    <property type="entry name" value="ABM DOMAIN-CONTAINING PROTEIN"/>
    <property type="match status" value="1"/>
</dbReference>
<sequence>MSDHSEAPVMPVEAYEPPYYVAVFTAVRTQDQSGFGETNARMEDLVKEIPGFLGMDHAQTPGGLGITVGYFRDADALTEWRSNVEHRAAQQRGRVQWYQSYTLHVAKVERSHGFTRAEVPQSSTAD</sequence>
<proteinExistence type="predicted"/>
<dbReference type="Proteomes" id="UP000031526">
    <property type="component" value="Chromosome"/>
</dbReference>
<dbReference type="Gene3D" id="3.30.70.100">
    <property type="match status" value="1"/>
</dbReference>